<gene>
    <name evidence="5" type="ORF">HNAJ_LOCUS1256</name>
</gene>
<dbReference type="InterPro" id="IPR051219">
    <property type="entry name" value="Heterochromatin_chromo-domain"/>
</dbReference>
<dbReference type="InterPro" id="IPR023779">
    <property type="entry name" value="Chromodomain_CS"/>
</dbReference>
<dbReference type="Gene3D" id="2.40.50.40">
    <property type="match status" value="1"/>
</dbReference>
<feature type="region of interest" description="Disordered" evidence="3">
    <location>
        <begin position="155"/>
        <end position="211"/>
    </location>
</feature>
<evidence type="ECO:0000313" key="5">
    <source>
        <dbReference type="EMBL" id="VDN97115.1"/>
    </source>
</evidence>
<evidence type="ECO:0000256" key="1">
    <source>
        <dbReference type="ARBA" id="ARBA00004123"/>
    </source>
</evidence>
<feature type="region of interest" description="Disordered" evidence="3">
    <location>
        <begin position="231"/>
        <end position="300"/>
    </location>
</feature>
<dbReference type="SUPFAM" id="SSF48403">
    <property type="entry name" value="Ankyrin repeat"/>
    <property type="match status" value="1"/>
</dbReference>
<dbReference type="InterPro" id="IPR002110">
    <property type="entry name" value="Ankyrin_rpt"/>
</dbReference>
<name>A0A0R3T2R9_RODNA</name>
<dbReference type="PANTHER" id="PTHR22812">
    <property type="entry name" value="CHROMOBOX PROTEIN"/>
    <property type="match status" value="1"/>
</dbReference>
<dbReference type="CDD" id="cd00024">
    <property type="entry name" value="CD_CSD"/>
    <property type="match status" value="1"/>
</dbReference>
<reference evidence="7" key="1">
    <citation type="submission" date="2017-02" db="UniProtKB">
        <authorList>
            <consortium name="WormBaseParasite"/>
        </authorList>
    </citation>
    <scope>IDENTIFICATION</scope>
</reference>
<dbReference type="AlphaFoldDB" id="A0A0R3T2R9"/>
<evidence type="ECO:0000313" key="7">
    <source>
        <dbReference type="WBParaSite" id="HNAJ_0000125601-mRNA-1"/>
    </source>
</evidence>
<protein>
    <submittedName>
        <fullName evidence="7">Chromo domain-containing protein</fullName>
    </submittedName>
</protein>
<dbReference type="InterPro" id="IPR000953">
    <property type="entry name" value="Chromo/chromo_shadow_dom"/>
</dbReference>
<evidence type="ECO:0000256" key="3">
    <source>
        <dbReference type="SAM" id="MobiDB-lite"/>
    </source>
</evidence>
<reference evidence="5 6" key="2">
    <citation type="submission" date="2018-11" db="EMBL/GenBank/DDBJ databases">
        <authorList>
            <consortium name="Pathogen Informatics"/>
        </authorList>
    </citation>
    <scope>NUCLEOTIDE SEQUENCE [LARGE SCALE GENOMIC DNA]</scope>
</reference>
<dbReference type="STRING" id="102285.A0A0R3T2R9"/>
<keyword evidence="2" id="KW-0539">Nucleus</keyword>
<proteinExistence type="predicted"/>
<feature type="compositionally biased region" description="Low complexity" evidence="3">
    <location>
        <begin position="89"/>
        <end position="106"/>
    </location>
</feature>
<dbReference type="Gene3D" id="1.25.40.20">
    <property type="entry name" value="Ankyrin repeat-containing domain"/>
    <property type="match status" value="1"/>
</dbReference>
<dbReference type="InterPro" id="IPR036770">
    <property type="entry name" value="Ankyrin_rpt-contain_sf"/>
</dbReference>
<dbReference type="Pfam" id="PF12796">
    <property type="entry name" value="Ank_2"/>
    <property type="match status" value="1"/>
</dbReference>
<feature type="compositionally biased region" description="Low complexity" evidence="3">
    <location>
        <begin position="72"/>
        <end position="81"/>
    </location>
</feature>
<dbReference type="GO" id="GO:0005634">
    <property type="term" value="C:nucleus"/>
    <property type="evidence" value="ECO:0007669"/>
    <property type="project" value="UniProtKB-SubCell"/>
</dbReference>
<dbReference type="Pfam" id="PF00385">
    <property type="entry name" value="Chromo"/>
    <property type="match status" value="1"/>
</dbReference>
<feature type="compositionally biased region" description="Polar residues" evidence="3">
    <location>
        <begin position="178"/>
        <end position="204"/>
    </location>
</feature>
<dbReference type="PROSITE" id="PS50013">
    <property type="entry name" value="CHROMO_2"/>
    <property type="match status" value="1"/>
</dbReference>
<feature type="region of interest" description="Disordered" evidence="3">
    <location>
        <begin position="66"/>
        <end position="110"/>
    </location>
</feature>
<feature type="compositionally biased region" description="Basic and acidic residues" evidence="3">
    <location>
        <begin position="291"/>
        <end position="300"/>
    </location>
</feature>
<dbReference type="SUPFAM" id="SSF54160">
    <property type="entry name" value="Chromo domain-like"/>
    <property type="match status" value="1"/>
</dbReference>
<dbReference type="EMBL" id="UZAE01000466">
    <property type="protein sequence ID" value="VDN97115.1"/>
    <property type="molecule type" value="Genomic_DNA"/>
</dbReference>
<dbReference type="Proteomes" id="UP000278807">
    <property type="component" value="Unassembled WGS sequence"/>
</dbReference>
<comment type="subcellular location">
    <subcellularLocation>
        <location evidence="1">Nucleus</location>
    </subcellularLocation>
</comment>
<dbReference type="InterPro" id="IPR016197">
    <property type="entry name" value="Chromo-like_dom_sf"/>
</dbReference>
<keyword evidence="6" id="KW-1185">Reference proteome</keyword>
<evidence type="ECO:0000256" key="2">
    <source>
        <dbReference type="ARBA" id="ARBA00023242"/>
    </source>
</evidence>
<dbReference type="InterPro" id="IPR023780">
    <property type="entry name" value="Chromo_domain"/>
</dbReference>
<organism evidence="7">
    <name type="scientific">Rodentolepis nana</name>
    <name type="common">Dwarf tapeworm</name>
    <name type="synonym">Hymenolepis nana</name>
    <dbReference type="NCBI Taxonomy" id="102285"/>
    <lineage>
        <taxon>Eukaryota</taxon>
        <taxon>Metazoa</taxon>
        <taxon>Spiralia</taxon>
        <taxon>Lophotrochozoa</taxon>
        <taxon>Platyhelminthes</taxon>
        <taxon>Cestoda</taxon>
        <taxon>Eucestoda</taxon>
        <taxon>Cyclophyllidea</taxon>
        <taxon>Hymenolepididae</taxon>
        <taxon>Rodentolepis</taxon>
    </lineage>
</organism>
<dbReference type="SMART" id="SM00248">
    <property type="entry name" value="ANK"/>
    <property type="match status" value="2"/>
</dbReference>
<dbReference type="OrthoDB" id="1918685at2759"/>
<evidence type="ECO:0000313" key="6">
    <source>
        <dbReference type="Proteomes" id="UP000278807"/>
    </source>
</evidence>
<evidence type="ECO:0000259" key="4">
    <source>
        <dbReference type="PROSITE" id="PS50013"/>
    </source>
</evidence>
<dbReference type="SMART" id="SM00298">
    <property type="entry name" value="CHROMO"/>
    <property type="match status" value="1"/>
</dbReference>
<sequence length="779" mass="87926">MRSNRSSKHKRKADQQFFQVEAILDERRVNDQLTYKVRWVGYPSSEDTWEPEENLTSVRNLIDQFHKQKRTSSPSSITSQCSRKRHAGSSNESNSSKSRQNSPFSSSKRRATKCRSGYYEYVPQSQLVASKTQFFNDISEGKVDLTSDLYSRVKNRRRHHQDEPLSRPSSLLEMNEFKGSSSLTPPTRHSEPSTPKNFIQTSKTPSERAESVSSICSHVQLFKSDVDKTMMKDDCSTTSNSKSSLKLQLSPVDPSPPSPKRFPGELSVNFPVEQEFSNRSKVESPRQSSAFEEKLEEDHNEGLQFEVDSPVLVEDVEEPCIPRPLVQSAQKLMAIYRDLHTSENKEGSILSQFPEVCPYSDNASIRSLDNLLFAINNHHWTLLATQPIETMSMVPYPGSQHPLVAALIGGEGKPFLLRRLLQVVKDPNFVDPVSKWPLLVIAVFYGRVQAVEVLLEQGANPNSSIIVDGRRMTALGVAIATGNVDMVSLLILNRANLYKVNGDMTSMQFIDQLIIAATPKTHHDIIFQPSTKYGITKDAARQQYSTLSRDPSTIPPIEPPNDIYLPRSPYLTALTSSVVPQSVSTSFHMSFDDQLSKIPSADSLNCIYRLISSLHARLFLEIDRVVSQWLRKVEMATVSVVDKGQWICLQEDSFKITFPTPLKEDPSTVCVLFLIHGTVTPPGCYHLWLGDDGPCFVDKVFLGVEQRPLDRLFFVSTLFPLKRDEEHQSVSVFLDRERRKDVCIIPLVLRLKPVPKPTPILVADDGIQPSELPRLRQRL</sequence>
<dbReference type="PROSITE" id="PS00598">
    <property type="entry name" value="CHROMO_1"/>
    <property type="match status" value="1"/>
</dbReference>
<dbReference type="WBParaSite" id="HNAJ_0000125601-mRNA-1">
    <property type="protein sequence ID" value="HNAJ_0000125601-mRNA-1"/>
    <property type="gene ID" value="HNAJ_0000125601"/>
</dbReference>
<accession>A0A0R3T2R9</accession>
<feature type="compositionally biased region" description="Low complexity" evidence="3">
    <location>
        <begin position="236"/>
        <end position="250"/>
    </location>
</feature>
<feature type="domain" description="Chromo" evidence="4">
    <location>
        <begin position="18"/>
        <end position="77"/>
    </location>
</feature>